<proteinExistence type="predicted"/>
<dbReference type="EMBL" id="JABXYK010000024">
    <property type="protein sequence ID" value="NVP58360.1"/>
    <property type="molecule type" value="Genomic_DNA"/>
</dbReference>
<evidence type="ECO:0000313" key="2">
    <source>
        <dbReference type="Proteomes" id="UP000659172"/>
    </source>
</evidence>
<sequence>MCTPPGSLWIASRPLRHGQKYQRAVRSCRNALNKVDPPALAREDFSAACLEAGMPVRAMPPAFARPVAGGARSKF</sequence>
<keyword evidence="2" id="KW-1185">Reference proteome</keyword>
<dbReference type="Gene3D" id="6.10.250.730">
    <property type="match status" value="1"/>
</dbReference>
<dbReference type="Pfam" id="PF06169">
    <property type="entry name" value="DUF982"/>
    <property type="match status" value="1"/>
</dbReference>
<comment type="caution">
    <text evidence="1">The sequence shown here is derived from an EMBL/GenBank/DDBJ whole genome shotgun (WGS) entry which is preliminary data.</text>
</comment>
<gene>
    <name evidence="1" type="ORF">HV823_24285</name>
</gene>
<name>A0ABX2QKR9_9HYPH</name>
<protein>
    <submittedName>
        <fullName evidence="1">DUF982 domain-containing protein</fullName>
    </submittedName>
</protein>
<organism evidence="1 2">
    <name type="scientific">Mycoplana rhizolycopersici</name>
    <dbReference type="NCBI Taxonomy" id="2746702"/>
    <lineage>
        <taxon>Bacteria</taxon>
        <taxon>Pseudomonadati</taxon>
        <taxon>Pseudomonadota</taxon>
        <taxon>Alphaproteobacteria</taxon>
        <taxon>Hyphomicrobiales</taxon>
        <taxon>Rhizobiaceae</taxon>
        <taxon>Mycoplana</taxon>
    </lineage>
</organism>
<accession>A0ABX2QKR9</accession>
<reference evidence="1 2" key="1">
    <citation type="submission" date="2020-06" db="EMBL/GenBank/DDBJ databases">
        <title>Rhizobium sp.nov. isolated from the tomato plant.</title>
        <authorList>
            <person name="Thin K.K."/>
            <person name="Zhang X."/>
            <person name="He S."/>
        </authorList>
    </citation>
    <scope>NUCLEOTIDE SEQUENCE [LARGE SCALE GENOMIC DNA]</scope>
    <source>
        <strain evidence="1 2">DBTS2</strain>
    </source>
</reference>
<dbReference type="Proteomes" id="UP000659172">
    <property type="component" value="Unassembled WGS sequence"/>
</dbReference>
<dbReference type="InterPro" id="IPR010385">
    <property type="entry name" value="DUF982"/>
</dbReference>
<evidence type="ECO:0000313" key="1">
    <source>
        <dbReference type="EMBL" id="NVP58360.1"/>
    </source>
</evidence>